<dbReference type="InterPro" id="IPR046796">
    <property type="entry name" value="Transposase_32_dom"/>
</dbReference>
<evidence type="ECO:0000256" key="1">
    <source>
        <dbReference type="SAM" id="MobiDB-lite"/>
    </source>
</evidence>
<feature type="compositionally biased region" description="Pro residues" evidence="1">
    <location>
        <begin position="17"/>
        <end position="34"/>
    </location>
</feature>
<feature type="region of interest" description="Disordered" evidence="1">
    <location>
        <begin position="118"/>
        <end position="246"/>
    </location>
</feature>
<feature type="compositionally biased region" description="Pro residues" evidence="1">
    <location>
        <begin position="209"/>
        <end position="219"/>
    </location>
</feature>
<dbReference type="AlphaFoldDB" id="G7KS34"/>
<feature type="domain" description="Putative plant transposon protein" evidence="2">
    <location>
        <begin position="306"/>
        <end position="482"/>
    </location>
</feature>
<feature type="compositionally biased region" description="Low complexity" evidence="1">
    <location>
        <begin position="35"/>
        <end position="51"/>
    </location>
</feature>
<feature type="compositionally biased region" description="Low complexity" evidence="1">
    <location>
        <begin position="58"/>
        <end position="72"/>
    </location>
</feature>
<feature type="compositionally biased region" description="Basic residues" evidence="1">
    <location>
        <begin position="1"/>
        <end position="16"/>
    </location>
</feature>
<feature type="compositionally biased region" description="Polar residues" evidence="1">
    <location>
        <begin position="120"/>
        <end position="135"/>
    </location>
</feature>
<reference evidence="3 5" key="2">
    <citation type="journal article" date="2014" name="BMC Genomics">
        <title>An improved genome release (version Mt4.0) for the model legume Medicago truncatula.</title>
        <authorList>
            <person name="Tang H."/>
            <person name="Krishnakumar V."/>
            <person name="Bidwell S."/>
            <person name="Rosen B."/>
            <person name="Chan A."/>
            <person name="Zhou S."/>
            <person name="Gentzbittel L."/>
            <person name="Childs K.L."/>
            <person name="Yandell M."/>
            <person name="Gundlach H."/>
            <person name="Mayer K.F."/>
            <person name="Schwartz D.C."/>
            <person name="Town C.D."/>
        </authorList>
    </citation>
    <scope>GENOME REANNOTATION</scope>
    <source>
        <strain evidence="4 5">cv. Jemalong A17</strain>
    </source>
</reference>
<dbReference type="PaxDb" id="3880-AES78647"/>
<accession>G7KS34</accession>
<dbReference type="EnsemblPlants" id="AES78647">
    <property type="protein sequence ID" value="AES78647"/>
    <property type="gene ID" value="MTR_7g037600"/>
</dbReference>
<evidence type="ECO:0000313" key="3">
    <source>
        <dbReference type="EMBL" id="AES78647.1"/>
    </source>
</evidence>
<evidence type="ECO:0000259" key="2">
    <source>
        <dbReference type="Pfam" id="PF20167"/>
    </source>
</evidence>
<name>G7KS34_MEDTR</name>
<dbReference type="Proteomes" id="UP000002051">
    <property type="component" value="Unassembled WGS sequence"/>
</dbReference>
<gene>
    <name evidence="3" type="ordered locus">MTR_7g037600</name>
</gene>
<protein>
    <recommendedName>
        <fullName evidence="2">Putative plant transposon protein domain-containing protein</fullName>
    </recommendedName>
</protein>
<reference evidence="4" key="3">
    <citation type="submission" date="2015-04" db="UniProtKB">
        <authorList>
            <consortium name="EnsemblPlants"/>
        </authorList>
    </citation>
    <scope>IDENTIFICATION</scope>
    <source>
        <strain evidence="4">cv. Jemalong A17</strain>
    </source>
</reference>
<organism evidence="3 5">
    <name type="scientific">Medicago truncatula</name>
    <name type="common">Barrel medic</name>
    <name type="synonym">Medicago tribuloides</name>
    <dbReference type="NCBI Taxonomy" id="3880"/>
    <lineage>
        <taxon>Eukaryota</taxon>
        <taxon>Viridiplantae</taxon>
        <taxon>Streptophyta</taxon>
        <taxon>Embryophyta</taxon>
        <taxon>Tracheophyta</taxon>
        <taxon>Spermatophyta</taxon>
        <taxon>Magnoliopsida</taxon>
        <taxon>eudicotyledons</taxon>
        <taxon>Gunneridae</taxon>
        <taxon>Pentapetalae</taxon>
        <taxon>rosids</taxon>
        <taxon>fabids</taxon>
        <taxon>Fabales</taxon>
        <taxon>Fabaceae</taxon>
        <taxon>Papilionoideae</taxon>
        <taxon>50 kb inversion clade</taxon>
        <taxon>NPAAA clade</taxon>
        <taxon>Hologalegina</taxon>
        <taxon>IRL clade</taxon>
        <taxon>Trifolieae</taxon>
        <taxon>Medicago</taxon>
    </lineage>
</organism>
<keyword evidence="5" id="KW-1185">Reference proteome</keyword>
<dbReference type="HOGENOM" id="CLU_027050_0_0_1"/>
<sequence>MARTKGRGAKFPRHKPPSPSPERSPSPPSPPPKPNSSSSSSSAPLLTPPSSFMEECPEPSSQPSPTSSPERSSTLKTPFETNHLAIIVHPSFLKDLPSFTPEDDPIQVSEVVFEEIPKVSTENQIVHTEPQNPKTKTTKSDPIKAKTGKGSLARRTKSSQSNRTRRSQRLISGFGTRKPQIKDTNVYEIKDSDEEDEQETRVAFETIPTPSPQRTPPKPPTEKPTPKNKGKGKALSGSTEKVPPKKRRVNTQNINISVSPIIPFMEPEDYEIFKDRWACRPVVVGRYFDFAALASEKIMLKDETDRLGWTKFFQTRERHYPKMVQAFFCQAKGFAEKSLIISTIKGIKIELTPEKLGKILSLPIDGNCVYGDDWSQKLSVNLDDFYKKIFIPGTTEHVSANLLPIPKMFHNMCQYNIFPRKGSFENISKNDFMIIYHTVFKERINLPFVLIQHMIATSKTKNRTFCLPYGMLLSLMFINFKIPLDDEPSIYDIQIFNTKNIKHMKKDSEEFSKKTLKRKREESGLEDLSQAVRNSAVLSAEQPPDPASFSALDATNVLQSFISKPITATRVSKFSQLFISPPKPDLSALFKPDSVSIFFNQRPFETSVPMSSFRTLQSTCPPFKTDGFRPTQSFSTDERPPKRSIMEKDASKIRADIRKLFENQATMMNHMSFNTFNDIVYRNWVGKLMGANFEVPPPFENPFAVPVYKMQVPLLGLIV</sequence>
<proteinExistence type="predicted"/>
<feature type="compositionally biased region" description="Basic residues" evidence="1">
    <location>
        <begin position="152"/>
        <end position="168"/>
    </location>
</feature>
<evidence type="ECO:0000313" key="4">
    <source>
        <dbReference type="EnsemblPlants" id="AES78647"/>
    </source>
</evidence>
<reference evidence="3 5" key="1">
    <citation type="journal article" date="2011" name="Nature">
        <title>The Medicago genome provides insight into the evolution of rhizobial symbioses.</title>
        <authorList>
            <person name="Young N.D."/>
            <person name="Debelle F."/>
            <person name="Oldroyd G.E."/>
            <person name="Geurts R."/>
            <person name="Cannon S.B."/>
            <person name="Udvardi M.K."/>
            <person name="Benedito V.A."/>
            <person name="Mayer K.F."/>
            <person name="Gouzy J."/>
            <person name="Schoof H."/>
            <person name="Van de Peer Y."/>
            <person name="Proost S."/>
            <person name="Cook D.R."/>
            <person name="Meyers B.C."/>
            <person name="Spannagl M."/>
            <person name="Cheung F."/>
            <person name="De Mita S."/>
            <person name="Krishnakumar V."/>
            <person name="Gundlach H."/>
            <person name="Zhou S."/>
            <person name="Mudge J."/>
            <person name="Bharti A.K."/>
            <person name="Murray J.D."/>
            <person name="Naoumkina M.A."/>
            <person name="Rosen B."/>
            <person name="Silverstein K.A."/>
            <person name="Tang H."/>
            <person name="Rombauts S."/>
            <person name="Zhao P.X."/>
            <person name="Zhou P."/>
            <person name="Barbe V."/>
            <person name="Bardou P."/>
            <person name="Bechner M."/>
            <person name="Bellec A."/>
            <person name="Berger A."/>
            <person name="Berges H."/>
            <person name="Bidwell S."/>
            <person name="Bisseling T."/>
            <person name="Choisne N."/>
            <person name="Couloux A."/>
            <person name="Denny R."/>
            <person name="Deshpande S."/>
            <person name="Dai X."/>
            <person name="Doyle J.J."/>
            <person name="Dudez A.M."/>
            <person name="Farmer A.D."/>
            <person name="Fouteau S."/>
            <person name="Franken C."/>
            <person name="Gibelin C."/>
            <person name="Gish J."/>
            <person name="Goldstein S."/>
            <person name="Gonzalez A.J."/>
            <person name="Green P.J."/>
            <person name="Hallab A."/>
            <person name="Hartog M."/>
            <person name="Hua A."/>
            <person name="Humphray S.J."/>
            <person name="Jeong D.H."/>
            <person name="Jing Y."/>
            <person name="Jocker A."/>
            <person name="Kenton S.M."/>
            <person name="Kim D.J."/>
            <person name="Klee K."/>
            <person name="Lai H."/>
            <person name="Lang C."/>
            <person name="Lin S."/>
            <person name="Macmil S.L."/>
            <person name="Magdelenat G."/>
            <person name="Matthews L."/>
            <person name="McCorrison J."/>
            <person name="Monaghan E.L."/>
            <person name="Mun J.H."/>
            <person name="Najar F.Z."/>
            <person name="Nicholson C."/>
            <person name="Noirot C."/>
            <person name="O'Bleness M."/>
            <person name="Paule C.R."/>
            <person name="Poulain J."/>
            <person name="Prion F."/>
            <person name="Qin B."/>
            <person name="Qu C."/>
            <person name="Retzel E.F."/>
            <person name="Riddle C."/>
            <person name="Sallet E."/>
            <person name="Samain S."/>
            <person name="Samson N."/>
            <person name="Sanders I."/>
            <person name="Saurat O."/>
            <person name="Scarpelli C."/>
            <person name="Schiex T."/>
            <person name="Segurens B."/>
            <person name="Severin A.J."/>
            <person name="Sherrier D.J."/>
            <person name="Shi R."/>
            <person name="Sims S."/>
            <person name="Singer S.R."/>
            <person name="Sinharoy S."/>
            <person name="Sterck L."/>
            <person name="Viollet A."/>
            <person name="Wang B.B."/>
            <person name="Wang K."/>
            <person name="Wang M."/>
            <person name="Wang X."/>
            <person name="Warfsmann J."/>
            <person name="Weissenbach J."/>
            <person name="White D.D."/>
            <person name="White J.D."/>
            <person name="Wiley G.B."/>
            <person name="Wincker P."/>
            <person name="Xing Y."/>
            <person name="Yang L."/>
            <person name="Yao Z."/>
            <person name="Ying F."/>
            <person name="Zhai J."/>
            <person name="Zhou L."/>
            <person name="Zuber A."/>
            <person name="Denarie J."/>
            <person name="Dixon R.A."/>
            <person name="May G.D."/>
            <person name="Schwartz D.C."/>
            <person name="Rogers J."/>
            <person name="Quetier F."/>
            <person name="Town C.D."/>
            <person name="Roe B.A."/>
        </authorList>
    </citation>
    <scope>NUCLEOTIDE SEQUENCE [LARGE SCALE GENOMIC DNA]</scope>
    <source>
        <strain evidence="3">A17</strain>
        <strain evidence="4 5">cv. Jemalong A17</strain>
    </source>
</reference>
<feature type="region of interest" description="Disordered" evidence="1">
    <location>
        <begin position="1"/>
        <end position="78"/>
    </location>
</feature>
<dbReference type="eggNOG" id="ENOG502SUTF">
    <property type="taxonomic scope" value="Eukaryota"/>
</dbReference>
<evidence type="ECO:0000313" key="5">
    <source>
        <dbReference type="Proteomes" id="UP000002051"/>
    </source>
</evidence>
<dbReference type="EMBL" id="CM001223">
    <property type="protein sequence ID" value="AES78647.1"/>
    <property type="molecule type" value="Genomic_DNA"/>
</dbReference>
<dbReference type="Pfam" id="PF20167">
    <property type="entry name" value="Transposase_32"/>
    <property type="match status" value="1"/>
</dbReference>